<dbReference type="STRING" id="1392247.A0A3N4KNU4"/>
<dbReference type="Pfam" id="PF04117">
    <property type="entry name" value="Mpv17_PMP22"/>
    <property type="match status" value="1"/>
</dbReference>
<dbReference type="OrthoDB" id="430207at2759"/>
<evidence type="ECO:0000256" key="6">
    <source>
        <dbReference type="RuleBase" id="RU363053"/>
    </source>
</evidence>
<accession>A0A3N4KNU4</accession>
<dbReference type="PANTHER" id="PTHR11266">
    <property type="entry name" value="PEROXISOMAL MEMBRANE PROTEIN 2, PXMP2 MPV17"/>
    <property type="match status" value="1"/>
</dbReference>
<gene>
    <name evidence="7" type="ORF">P167DRAFT_575836</name>
</gene>
<evidence type="ECO:0000313" key="8">
    <source>
        <dbReference type="Proteomes" id="UP000277580"/>
    </source>
</evidence>
<protein>
    <submittedName>
        <fullName evidence="7">Uncharacterized protein</fullName>
    </submittedName>
</protein>
<dbReference type="GO" id="GO:0016020">
    <property type="term" value="C:membrane"/>
    <property type="evidence" value="ECO:0007669"/>
    <property type="project" value="UniProtKB-SubCell"/>
</dbReference>
<dbReference type="EMBL" id="ML119139">
    <property type="protein sequence ID" value="RPB10982.1"/>
    <property type="molecule type" value="Genomic_DNA"/>
</dbReference>
<dbReference type="InterPro" id="IPR007248">
    <property type="entry name" value="Mpv17_PMP22"/>
</dbReference>
<proteinExistence type="inferred from homology"/>
<feature type="transmembrane region" description="Helical" evidence="6">
    <location>
        <begin position="220"/>
        <end position="242"/>
    </location>
</feature>
<dbReference type="Proteomes" id="UP000277580">
    <property type="component" value="Unassembled WGS sequence"/>
</dbReference>
<dbReference type="AlphaFoldDB" id="A0A3N4KNU4"/>
<keyword evidence="4 6" id="KW-1133">Transmembrane helix</keyword>
<evidence type="ECO:0000256" key="2">
    <source>
        <dbReference type="ARBA" id="ARBA00006824"/>
    </source>
</evidence>
<organism evidence="7 8">
    <name type="scientific">Morchella conica CCBAS932</name>
    <dbReference type="NCBI Taxonomy" id="1392247"/>
    <lineage>
        <taxon>Eukaryota</taxon>
        <taxon>Fungi</taxon>
        <taxon>Dikarya</taxon>
        <taxon>Ascomycota</taxon>
        <taxon>Pezizomycotina</taxon>
        <taxon>Pezizomycetes</taxon>
        <taxon>Pezizales</taxon>
        <taxon>Morchellaceae</taxon>
        <taxon>Morchella</taxon>
    </lineage>
</organism>
<feature type="transmembrane region" description="Helical" evidence="6">
    <location>
        <begin position="88"/>
        <end position="110"/>
    </location>
</feature>
<comment type="subcellular location">
    <subcellularLocation>
        <location evidence="1">Membrane</location>
        <topology evidence="1">Multi-pass membrane protein</topology>
    </subcellularLocation>
</comment>
<evidence type="ECO:0000313" key="7">
    <source>
        <dbReference type="EMBL" id="RPB10982.1"/>
    </source>
</evidence>
<feature type="transmembrane region" description="Helical" evidence="6">
    <location>
        <begin position="161"/>
        <end position="182"/>
    </location>
</feature>
<evidence type="ECO:0000256" key="3">
    <source>
        <dbReference type="ARBA" id="ARBA00022692"/>
    </source>
</evidence>
<comment type="similarity">
    <text evidence="2 6">Belongs to the peroxisomal membrane protein PXMP2/4 family.</text>
</comment>
<name>A0A3N4KNU4_9PEZI</name>
<sequence>MASLLTTSSRLFAKRAHPTSSTVHQLLKGPQRRREIFTTPRPTHPIFAKLPTRFTLTLRTAYNYGTYAAAPVVRTFDRYGQAQRKRPYVTQLLTSIAIYALGDLNAQFLFGEEGVAYDPVRTGRNIAIGGVFSIPSYLWFKYLGESFNFRSKLLSISTRVLVNQIFFTPVFLAAFFTLQSVFSSVGTVSTREMVDTLKKTIPTAYINSCKLWPAVTAVNFWFVPLEFRALFGGAIAVGWNGYLSFLSQRANREDAFAAMEFETPAEIAEVVAAAPAVAAPARKIMLAVEAGVTMAV</sequence>
<evidence type="ECO:0000256" key="5">
    <source>
        <dbReference type="ARBA" id="ARBA00023136"/>
    </source>
</evidence>
<dbReference type="InParanoid" id="A0A3N4KNU4"/>
<feature type="transmembrane region" description="Helical" evidence="6">
    <location>
        <begin position="122"/>
        <end position="140"/>
    </location>
</feature>
<dbReference type="GO" id="GO:0005739">
    <property type="term" value="C:mitochondrion"/>
    <property type="evidence" value="ECO:0007669"/>
    <property type="project" value="TreeGrafter"/>
</dbReference>
<evidence type="ECO:0000256" key="1">
    <source>
        <dbReference type="ARBA" id="ARBA00004141"/>
    </source>
</evidence>
<keyword evidence="8" id="KW-1185">Reference proteome</keyword>
<reference evidence="7 8" key="1">
    <citation type="journal article" date="2018" name="Nat. Ecol. Evol.">
        <title>Pezizomycetes genomes reveal the molecular basis of ectomycorrhizal truffle lifestyle.</title>
        <authorList>
            <person name="Murat C."/>
            <person name="Payen T."/>
            <person name="Noel B."/>
            <person name="Kuo A."/>
            <person name="Morin E."/>
            <person name="Chen J."/>
            <person name="Kohler A."/>
            <person name="Krizsan K."/>
            <person name="Balestrini R."/>
            <person name="Da Silva C."/>
            <person name="Montanini B."/>
            <person name="Hainaut M."/>
            <person name="Levati E."/>
            <person name="Barry K.W."/>
            <person name="Belfiori B."/>
            <person name="Cichocki N."/>
            <person name="Clum A."/>
            <person name="Dockter R.B."/>
            <person name="Fauchery L."/>
            <person name="Guy J."/>
            <person name="Iotti M."/>
            <person name="Le Tacon F."/>
            <person name="Lindquist E.A."/>
            <person name="Lipzen A."/>
            <person name="Malagnac F."/>
            <person name="Mello A."/>
            <person name="Molinier V."/>
            <person name="Miyauchi S."/>
            <person name="Poulain J."/>
            <person name="Riccioni C."/>
            <person name="Rubini A."/>
            <person name="Sitrit Y."/>
            <person name="Splivallo R."/>
            <person name="Traeger S."/>
            <person name="Wang M."/>
            <person name="Zifcakova L."/>
            <person name="Wipf D."/>
            <person name="Zambonelli A."/>
            <person name="Paolocci F."/>
            <person name="Nowrousian M."/>
            <person name="Ottonello S."/>
            <person name="Baldrian P."/>
            <person name="Spatafora J.W."/>
            <person name="Henrissat B."/>
            <person name="Nagy L.G."/>
            <person name="Aury J.M."/>
            <person name="Wincker P."/>
            <person name="Grigoriev I.V."/>
            <person name="Bonfante P."/>
            <person name="Martin F.M."/>
        </authorList>
    </citation>
    <scope>NUCLEOTIDE SEQUENCE [LARGE SCALE GENOMIC DNA]</scope>
    <source>
        <strain evidence="7 8">CCBAS932</strain>
    </source>
</reference>
<dbReference type="PANTHER" id="PTHR11266:SF113">
    <property type="entry name" value="MEMBRANE PROTEIN, MPV17_PMP22 FAMILY, PUTATIVE (AFU_ORTHOLOGUE AFUA_1G13840)-RELATED"/>
    <property type="match status" value="1"/>
</dbReference>
<keyword evidence="5 6" id="KW-0472">Membrane</keyword>
<keyword evidence="3 6" id="KW-0812">Transmembrane</keyword>
<evidence type="ECO:0000256" key="4">
    <source>
        <dbReference type="ARBA" id="ARBA00022989"/>
    </source>
</evidence>